<dbReference type="EMBL" id="MWBQ01000021">
    <property type="protein sequence ID" value="OQA61297.1"/>
    <property type="molecule type" value="Genomic_DNA"/>
</dbReference>
<sequence length="158" mass="18534">MTGVVIGLLSALRFHQNLGQFLTNLFHWNSVWMNLISFFVIFIPVVLLFSWVGMFFRKVFEGLDIVWFDAILGFVIGILKGFLWISIITLFVLNVSFLEFLNNGIYQSRFYQSFTQPIIVFIDSMVQKIPEFSFLNAYLEKGLNQSDDELIQRYTEEF</sequence>
<name>A0A1V5T3G6_9BACT</name>
<dbReference type="PANTHER" id="PTHR37306:SF1">
    <property type="entry name" value="COLICIN V PRODUCTION PROTEIN"/>
    <property type="match status" value="1"/>
</dbReference>
<evidence type="ECO:0000256" key="5">
    <source>
        <dbReference type="SAM" id="Phobius"/>
    </source>
</evidence>
<dbReference type="InterPro" id="IPR003825">
    <property type="entry name" value="Colicin-V_CvpA"/>
</dbReference>
<accession>A0A1V5T3G6</accession>
<dbReference type="AlphaFoldDB" id="A0A1V5T3G6"/>
<proteinExistence type="predicted"/>
<dbReference type="Pfam" id="PF02674">
    <property type="entry name" value="Colicin_V"/>
    <property type="match status" value="1"/>
</dbReference>
<evidence type="ECO:0000313" key="6">
    <source>
        <dbReference type="EMBL" id="OQA61297.1"/>
    </source>
</evidence>
<evidence type="ECO:0000256" key="4">
    <source>
        <dbReference type="ARBA" id="ARBA00023136"/>
    </source>
</evidence>
<comment type="caution">
    <text evidence="6">The sequence shown here is derived from an EMBL/GenBank/DDBJ whole genome shotgun (WGS) entry which is preliminary data.</text>
</comment>
<dbReference type="PANTHER" id="PTHR37306">
    <property type="entry name" value="COLICIN V PRODUCTION PROTEIN"/>
    <property type="match status" value="1"/>
</dbReference>
<keyword evidence="4 5" id="KW-0472">Membrane</keyword>
<keyword evidence="3 5" id="KW-1133">Transmembrane helix</keyword>
<feature type="transmembrane region" description="Helical" evidence="5">
    <location>
        <begin position="35"/>
        <end position="56"/>
    </location>
</feature>
<evidence type="ECO:0000256" key="2">
    <source>
        <dbReference type="ARBA" id="ARBA00022692"/>
    </source>
</evidence>
<organism evidence="6">
    <name type="scientific">Candidatus Atribacter allofermentans</name>
    <dbReference type="NCBI Taxonomy" id="1852833"/>
    <lineage>
        <taxon>Bacteria</taxon>
        <taxon>Pseudomonadati</taxon>
        <taxon>Atribacterota</taxon>
        <taxon>Atribacteria</taxon>
        <taxon>Atribacterales</taxon>
        <taxon>Atribacteraceae</taxon>
        <taxon>Atribacter</taxon>
    </lineage>
</organism>
<gene>
    <name evidence="6" type="ORF">BWY41_00248</name>
</gene>
<evidence type="ECO:0000256" key="1">
    <source>
        <dbReference type="ARBA" id="ARBA00004141"/>
    </source>
</evidence>
<protein>
    <submittedName>
        <fullName evidence="6">Colicin V production protein</fullName>
    </submittedName>
</protein>
<feature type="transmembrane region" description="Helical" evidence="5">
    <location>
        <begin position="68"/>
        <end position="93"/>
    </location>
</feature>
<dbReference type="GO" id="GO:0016020">
    <property type="term" value="C:membrane"/>
    <property type="evidence" value="ECO:0007669"/>
    <property type="project" value="UniProtKB-SubCell"/>
</dbReference>
<evidence type="ECO:0000256" key="3">
    <source>
        <dbReference type="ARBA" id="ARBA00022989"/>
    </source>
</evidence>
<reference evidence="6" key="1">
    <citation type="submission" date="2017-02" db="EMBL/GenBank/DDBJ databases">
        <title>Delving into the versatile metabolic prowess of the omnipresent phylum Bacteroidetes.</title>
        <authorList>
            <person name="Nobu M.K."/>
            <person name="Mei R."/>
            <person name="Narihiro T."/>
            <person name="Kuroda K."/>
            <person name="Liu W.-T."/>
        </authorList>
    </citation>
    <scope>NUCLEOTIDE SEQUENCE</scope>
    <source>
        <strain evidence="6">ADurb.Bin276</strain>
    </source>
</reference>
<dbReference type="GO" id="GO:0009403">
    <property type="term" value="P:toxin biosynthetic process"/>
    <property type="evidence" value="ECO:0007669"/>
    <property type="project" value="InterPro"/>
</dbReference>
<keyword evidence="2 5" id="KW-0812">Transmembrane</keyword>
<dbReference type="Proteomes" id="UP000485569">
    <property type="component" value="Unassembled WGS sequence"/>
</dbReference>
<comment type="subcellular location">
    <subcellularLocation>
        <location evidence="1">Membrane</location>
        <topology evidence="1">Multi-pass membrane protein</topology>
    </subcellularLocation>
</comment>